<dbReference type="Pfam" id="PF00590">
    <property type="entry name" value="TP_methylase"/>
    <property type="match status" value="1"/>
</dbReference>
<gene>
    <name evidence="3" type="ORF">SAMN03080599_00084</name>
</gene>
<dbReference type="CDD" id="cd11528">
    <property type="entry name" value="NTP-PPase_MazG_Nterm"/>
    <property type="match status" value="1"/>
</dbReference>
<dbReference type="CDD" id="cd11723">
    <property type="entry name" value="YabN_N_like"/>
    <property type="match status" value="1"/>
</dbReference>
<dbReference type="NCBIfam" id="NF007113">
    <property type="entry name" value="PRK09562.1"/>
    <property type="match status" value="1"/>
</dbReference>
<name>A0A1G5RRS0_9FIRM</name>
<dbReference type="GO" id="GO:0032259">
    <property type="term" value="P:methylation"/>
    <property type="evidence" value="ECO:0007669"/>
    <property type="project" value="UniProtKB-KW"/>
</dbReference>
<proteinExistence type="predicted"/>
<dbReference type="PANTHER" id="PTHR30522">
    <property type="entry name" value="NUCLEOSIDE TRIPHOSPHATE PYROPHOSPHOHYDROLASE"/>
    <property type="match status" value="1"/>
</dbReference>
<dbReference type="InterPro" id="IPR011551">
    <property type="entry name" value="NTP_PyrPHydrolase_MazG"/>
</dbReference>
<sequence length="492" mass="56103">MGKITVVGMGPGTLDFMTIKSLETLKASPVVLLRTARHPVVKPLEDLGCRFESYDGFYEQHETFDEVYEAIAEDLLKRAQKEDVVYAVPGSPFVAENTVERLIELAPSRGIDLDFVHGTSFLDAMIHTLKIDPVAGLSILDAFKIESTEIVQTMDQLILQVYDQAIASMVKLRLMSFYPDDHEILIVRAAGIPGEERVKRIPLYQLDWPAHLGDLDHLTSLWIPRIDVRHDHRYRFSELVEIMKKLRDVNGCPWDRKQTHQSLRQYLIEEAYEVVDTIDNDDLPALEEELGDVLLQVVFHSEIAAENGYFDVTDVISGICRKLIHRHPHVFGALSVEDADEVVANWEQIKREEKAIESVTEAMKQLPMALPSTLRAYKAQKKAAGVGFDWPDVEGAFEKIHEEIDELLEEMRAEVRNEEKISGELGDLLFAVINVSRFLKVNPEMALNKTTEKFIRRFQAIEESEPAKDRGLENLSLEEMDNLWNRAKINDL</sequence>
<dbReference type="PIRSF" id="PIRSF002845">
    <property type="entry name" value="Ttrprl_mtas_MazG"/>
    <property type="match status" value="1"/>
</dbReference>
<dbReference type="AlphaFoldDB" id="A0A1G5RRS0"/>
<dbReference type="NCBIfam" id="TIGR00444">
    <property type="entry name" value="mazG"/>
    <property type="match status" value="1"/>
</dbReference>
<accession>A0A1G5RRS0</accession>
<dbReference type="InterPro" id="IPR014777">
    <property type="entry name" value="4pyrrole_Mease_sub1"/>
</dbReference>
<dbReference type="InterPro" id="IPR048011">
    <property type="entry name" value="NTP-PPase_MazG-like_C"/>
</dbReference>
<dbReference type="GO" id="GO:0046076">
    <property type="term" value="P:dTTP catabolic process"/>
    <property type="evidence" value="ECO:0007669"/>
    <property type="project" value="TreeGrafter"/>
</dbReference>
<dbReference type="RefSeq" id="WP_092588911.1">
    <property type="nucleotide sequence ID" value="NZ_FMWL01000001.1"/>
</dbReference>
<evidence type="ECO:0000313" key="4">
    <source>
        <dbReference type="Proteomes" id="UP000199208"/>
    </source>
</evidence>
<dbReference type="InterPro" id="IPR035013">
    <property type="entry name" value="YabN_N"/>
</dbReference>
<feature type="domain" description="NTP pyrophosphohydrolase MazG-like" evidence="2">
    <location>
        <begin position="399"/>
        <end position="457"/>
    </location>
</feature>
<dbReference type="GO" id="GO:0046047">
    <property type="term" value="P:TTP catabolic process"/>
    <property type="evidence" value="ECO:0007669"/>
    <property type="project" value="TreeGrafter"/>
</dbReference>
<dbReference type="GO" id="GO:0046081">
    <property type="term" value="P:dUTP catabolic process"/>
    <property type="evidence" value="ECO:0007669"/>
    <property type="project" value="TreeGrafter"/>
</dbReference>
<dbReference type="Gene3D" id="3.40.1010.10">
    <property type="entry name" value="Cobalt-precorrin-4 Transmethylase, Domain 1"/>
    <property type="match status" value="1"/>
</dbReference>
<keyword evidence="4" id="KW-1185">Reference proteome</keyword>
<dbReference type="GO" id="GO:0008168">
    <property type="term" value="F:methyltransferase activity"/>
    <property type="evidence" value="ECO:0007669"/>
    <property type="project" value="UniProtKB-KW"/>
</dbReference>
<evidence type="ECO:0000313" key="3">
    <source>
        <dbReference type="EMBL" id="SCZ76131.1"/>
    </source>
</evidence>
<feature type="domain" description="Tetrapyrrole methylase" evidence="1">
    <location>
        <begin position="3"/>
        <end position="206"/>
    </location>
</feature>
<dbReference type="OrthoDB" id="9808939at2"/>
<dbReference type="FunFam" id="1.10.287.1080:FF:000003">
    <property type="entry name" value="Nucleoside triphosphate pyrophosphohydrolase"/>
    <property type="match status" value="1"/>
</dbReference>
<dbReference type="InterPro" id="IPR000878">
    <property type="entry name" value="4pyrrol_Mease"/>
</dbReference>
<dbReference type="Pfam" id="PF03819">
    <property type="entry name" value="MazG"/>
    <property type="match status" value="2"/>
</dbReference>
<dbReference type="GO" id="GO:0006950">
    <property type="term" value="P:response to stress"/>
    <property type="evidence" value="ECO:0007669"/>
    <property type="project" value="UniProtKB-ARBA"/>
</dbReference>
<organism evidence="3 4">
    <name type="scientific">Acidaminobacter hydrogenoformans DSM 2784</name>
    <dbReference type="NCBI Taxonomy" id="1120920"/>
    <lineage>
        <taxon>Bacteria</taxon>
        <taxon>Bacillati</taxon>
        <taxon>Bacillota</taxon>
        <taxon>Clostridia</taxon>
        <taxon>Peptostreptococcales</taxon>
        <taxon>Acidaminobacteraceae</taxon>
        <taxon>Acidaminobacter</taxon>
    </lineage>
</organism>
<dbReference type="Proteomes" id="UP000199208">
    <property type="component" value="Unassembled WGS sequence"/>
</dbReference>
<dbReference type="EMBL" id="FMWL01000001">
    <property type="protein sequence ID" value="SCZ76131.1"/>
    <property type="molecule type" value="Genomic_DNA"/>
</dbReference>
<dbReference type="PANTHER" id="PTHR30522:SF0">
    <property type="entry name" value="NUCLEOSIDE TRIPHOSPHATE PYROPHOSPHOHYDROLASE"/>
    <property type="match status" value="1"/>
</dbReference>
<dbReference type="SUPFAM" id="SSF53790">
    <property type="entry name" value="Tetrapyrrole methylase"/>
    <property type="match status" value="1"/>
</dbReference>
<keyword evidence="3" id="KW-0808">Transferase</keyword>
<dbReference type="GO" id="GO:0046052">
    <property type="term" value="P:UTP catabolic process"/>
    <property type="evidence" value="ECO:0007669"/>
    <property type="project" value="TreeGrafter"/>
</dbReference>
<evidence type="ECO:0000259" key="2">
    <source>
        <dbReference type="Pfam" id="PF03819"/>
    </source>
</evidence>
<keyword evidence="3" id="KW-0489">Methyltransferase</keyword>
<dbReference type="GO" id="GO:0006203">
    <property type="term" value="P:dGTP catabolic process"/>
    <property type="evidence" value="ECO:0007669"/>
    <property type="project" value="TreeGrafter"/>
</dbReference>
<dbReference type="STRING" id="1120920.SAMN03080599_00084"/>
<dbReference type="GO" id="GO:0047429">
    <property type="term" value="F:nucleoside triphosphate diphosphatase activity"/>
    <property type="evidence" value="ECO:0007669"/>
    <property type="project" value="InterPro"/>
</dbReference>
<dbReference type="InterPro" id="IPR004518">
    <property type="entry name" value="MazG-like_dom"/>
</dbReference>
<dbReference type="InterPro" id="IPR035996">
    <property type="entry name" value="4pyrrol_Methylase_sf"/>
</dbReference>
<feature type="domain" description="NTP pyrophosphohydrolase MazG-like" evidence="2">
    <location>
        <begin position="258"/>
        <end position="331"/>
    </location>
</feature>
<dbReference type="Gene3D" id="1.10.287.1080">
    <property type="entry name" value="MazG-like"/>
    <property type="match status" value="2"/>
</dbReference>
<protein>
    <submittedName>
        <fullName evidence="3">Tetrapyrrole methylase family protein / MazG family protein</fullName>
    </submittedName>
</protein>
<dbReference type="FunFam" id="1.10.287.1080:FF:000001">
    <property type="entry name" value="Nucleoside triphosphate pyrophosphohydrolase"/>
    <property type="match status" value="1"/>
</dbReference>
<dbReference type="GO" id="GO:0046061">
    <property type="term" value="P:dATP catabolic process"/>
    <property type="evidence" value="ECO:0007669"/>
    <property type="project" value="TreeGrafter"/>
</dbReference>
<reference evidence="3 4" key="1">
    <citation type="submission" date="2016-10" db="EMBL/GenBank/DDBJ databases">
        <authorList>
            <person name="de Groot N.N."/>
        </authorList>
    </citation>
    <scope>NUCLEOTIDE SEQUENCE [LARGE SCALE GENOMIC DNA]</scope>
    <source>
        <strain evidence="3 4">DSM 2784</strain>
    </source>
</reference>
<dbReference type="InterPro" id="IPR024180">
    <property type="entry name" value="Tetrapyrrole_Mease/MazG_pred"/>
</dbReference>
<dbReference type="CDD" id="cd11529">
    <property type="entry name" value="NTP-PPase_MazG_Cterm"/>
    <property type="match status" value="1"/>
</dbReference>
<dbReference type="InterPro" id="IPR048015">
    <property type="entry name" value="NTP-PPase_MazG-like_N"/>
</dbReference>
<evidence type="ECO:0000259" key="1">
    <source>
        <dbReference type="Pfam" id="PF00590"/>
    </source>
</evidence>
<dbReference type="SUPFAM" id="SSF101386">
    <property type="entry name" value="all-alpha NTP pyrophosphatases"/>
    <property type="match status" value="2"/>
</dbReference>